<gene>
    <name evidence="10" type="ORF">SAMN02745199_0303</name>
</gene>
<dbReference type="Gene3D" id="6.10.250.690">
    <property type="match status" value="1"/>
</dbReference>
<dbReference type="STRING" id="1123380.SAMN02745199_0303"/>
<dbReference type="GO" id="GO:0005829">
    <property type="term" value="C:cytosol"/>
    <property type="evidence" value="ECO:0007669"/>
    <property type="project" value="TreeGrafter"/>
</dbReference>
<organism evidence="10 11">
    <name type="scientific">Thermosipho atlanticus DSM 15807</name>
    <dbReference type="NCBI Taxonomy" id="1123380"/>
    <lineage>
        <taxon>Bacteria</taxon>
        <taxon>Thermotogati</taxon>
        <taxon>Thermotogota</taxon>
        <taxon>Thermotogae</taxon>
        <taxon>Thermotogales</taxon>
        <taxon>Fervidobacteriaceae</taxon>
        <taxon>Thermosipho</taxon>
    </lineage>
</organism>
<dbReference type="RefSeq" id="WP_073071366.1">
    <property type="nucleotide sequence ID" value="NZ_FQXN01000001.1"/>
</dbReference>
<sequence length="219" mass="25238">MKVLIVEDDSKLRRLLELEFTHEKFEVQTTEYGEDAIFMYEEFKPDVVILDIMLPDIDGTEVAKKIRKIDPDAGIIMLTALGETKNKVEGLESGADDYVVKPFDFEELLARVKALLRRKKIEFEQEMIIGDLSIDFNSRTVKYKGREVQLSKTEFELLSYLVKNLGRVVSKEEILNAVWGLDYYGTPNTVEVYINYLRKKLDPNLIKTIRGIGYTISKG</sequence>
<evidence type="ECO:0000256" key="7">
    <source>
        <dbReference type="PROSITE-ProRule" id="PRU01091"/>
    </source>
</evidence>
<dbReference type="Pfam" id="PF00072">
    <property type="entry name" value="Response_reg"/>
    <property type="match status" value="1"/>
</dbReference>
<feature type="DNA-binding region" description="OmpR/PhoB-type" evidence="7">
    <location>
        <begin position="124"/>
        <end position="218"/>
    </location>
</feature>
<keyword evidence="1 6" id="KW-0597">Phosphoprotein</keyword>
<dbReference type="GO" id="GO:0000976">
    <property type="term" value="F:transcription cis-regulatory region binding"/>
    <property type="evidence" value="ECO:0007669"/>
    <property type="project" value="TreeGrafter"/>
</dbReference>
<dbReference type="SMART" id="SM00862">
    <property type="entry name" value="Trans_reg_C"/>
    <property type="match status" value="1"/>
</dbReference>
<dbReference type="SMART" id="SM00448">
    <property type="entry name" value="REC"/>
    <property type="match status" value="1"/>
</dbReference>
<dbReference type="InterPro" id="IPR001789">
    <property type="entry name" value="Sig_transdc_resp-reg_receiver"/>
</dbReference>
<evidence type="ECO:0000259" key="9">
    <source>
        <dbReference type="PROSITE" id="PS51755"/>
    </source>
</evidence>
<name>A0A1M5R2J5_9BACT</name>
<evidence type="ECO:0000256" key="4">
    <source>
        <dbReference type="ARBA" id="ARBA00023125"/>
    </source>
</evidence>
<dbReference type="GO" id="GO:0032993">
    <property type="term" value="C:protein-DNA complex"/>
    <property type="evidence" value="ECO:0007669"/>
    <property type="project" value="TreeGrafter"/>
</dbReference>
<evidence type="ECO:0000256" key="1">
    <source>
        <dbReference type="ARBA" id="ARBA00022553"/>
    </source>
</evidence>
<dbReference type="AlphaFoldDB" id="A0A1M5R2J5"/>
<keyword evidence="5" id="KW-0804">Transcription</keyword>
<evidence type="ECO:0000313" key="10">
    <source>
        <dbReference type="EMBL" id="SHH20617.1"/>
    </source>
</evidence>
<dbReference type="SUPFAM" id="SSF52172">
    <property type="entry name" value="CheY-like"/>
    <property type="match status" value="1"/>
</dbReference>
<dbReference type="PANTHER" id="PTHR48111">
    <property type="entry name" value="REGULATOR OF RPOS"/>
    <property type="match status" value="1"/>
</dbReference>
<keyword evidence="3" id="KW-0805">Transcription regulation</keyword>
<dbReference type="InterPro" id="IPR036388">
    <property type="entry name" value="WH-like_DNA-bd_sf"/>
</dbReference>
<dbReference type="GO" id="GO:0006355">
    <property type="term" value="P:regulation of DNA-templated transcription"/>
    <property type="evidence" value="ECO:0007669"/>
    <property type="project" value="InterPro"/>
</dbReference>
<evidence type="ECO:0000256" key="5">
    <source>
        <dbReference type="ARBA" id="ARBA00023163"/>
    </source>
</evidence>
<dbReference type="FunFam" id="3.40.50.2300:FF:000001">
    <property type="entry name" value="DNA-binding response regulator PhoB"/>
    <property type="match status" value="1"/>
</dbReference>
<dbReference type="PROSITE" id="PS51755">
    <property type="entry name" value="OMPR_PHOB"/>
    <property type="match status" value="1"/>
</dbReference>
<dbReference type="FunFam" id="1.10.10.10:FF:000005">
    <property type="entry name" value="Two-component system response regulator"/>
    <property type="match status" value="1"/>
</dbReference>
<dbReference type="Proteomes" id="UP000242592">
    <property type="component" value="Unassembled WGS sequence"/>
</dbReference>
<protein>
    <submittedName>
        <fullName evidence="10">DNA-binding response regulator, OmpR family, contains REC and winged-helix (WHTH) domain</fullName>
    </submittedName>
</protein>
<evidence type="ECO:0000256" key="3">
    <source>
        <dbReference type="ARBA" id="ARBA00023015"/>
    </source>
</evidence>
<accession>A0A1M5R2J5</accession>
<feature type="domain" description="Response regulatory" evidence="8">
    <location>
        <begin position="2"/>
        <end position="116"/>
    </location>
</feature>
<keyword evidence="2" id="KW-0902">Two-component regulatory system</keyword>
<dbReference type="EMBL" id="FQXN01000001">
    <property type="protein sequence ID" value="SHH20617.1"/>
    <property type="molecule type" value="Genomic_DNA"/>
</dbReference>
<dbReference type="PROSITE" id="PS50110">
    <property type="entry name" value="RESPONSE_REGULATORY"/>
    <property type="match status" value="1"/>
</dbReference>
<dbReference type="OrthoDB" id="48397at2"/>
<reference evidence="11" key="1">
    <citation type="submission" date="2016-11" db="EMBL/GenBank/DDBJ databases">
        <authorList>
            <person name="Varghese N."/>
            <person name="Submissions S."/>
        </authorList>
    </citation>
    <scope>NUCLEOTIDE SEQUENCE [LARGE SCALE GENOMIC DNA]</scope>
    <source>
        <strain evidence="11">DSM 15807</strain>
    </source>
</reference>
<dbReference type="PANTHER" id="PTHR48111:SF22">
    <property type="entry name" value="REGULATOR OF RPOS"/>
    <property type="match status" value="1"/>
</dbReference>
<keyword evidence="4 7" id="KW-0238">DNA-binding</keyword>
<dbReference type="Pfam" id="PF00486">
    <property type="entry name" value="Trans_reg_C"/>
    <property type="match status" value="1"/>
</dbReference>
<evidence type="ECO:0000256" key="6">
    <source>
        <dbReference type="PROSITE-ProRule" id="PRU00169"/>
    </source>
</evidence>
<dbReference type="InterPro" id="IPR039420">
    <property type="entry name" value="WalR-like"/>
</dbReference>
<dbReference type="CDD" id="cd00383">
    <property type="entry name" value="trans_reg_C"/>
    <property type="match status" value="1"/>
</dbReference>
<dbReference type="InterPro" id="IPR011006">
    <property type="entry name" value="CheY-like_superfamily"/>
</dbReference>
<dbReference type="Gene3D" id="1.10.10.10">
    <property type="entry name" value="Winged helix-like DNA-binding domain superfamily/Winged helix DNA-binding domain"/>
    <property type="match status" value="1"/>
</dbReference>
<dbReference type="GO" id="GO:0000156">
    <property type="term" value="F:phosphorelay response regulator activity"/>
    <property type="evidence" value="ECO:0007669"/>
    <property type="project" value="TreeGrafter"/>
</dbReference>
<keyword evidence="11" id="KW-1185">Reference proteome</keyword>
<feature type="domain" description="OmpR/PhoB-type" evidence="9">
    <location>
        <begin position="124"/>
        <end position="218"/>
    </location>
</feature>
<evidence type="ECO:0000313" key="11">
    <source>
        <dbReference type="Proteomes" id="UP000242592"/>
    </source>
</evidence>
<feature type="modified residue" description="4-aspartylphosphate" evidence="6">
    <location>
        <position position="51"/>
    </location>
</feature>
<evidence type="ECO:0000256" key="2">
    <source>
        <dbReference type="ARBA" id="ARBA00023012"/>
    </source>
</evidence>
<evidence type="ECO:0000259" key="8">
    <source>
        <dbReference type="PROSITE" id="PS50110"/>
    </source>
</evidence>
<proteinExistence type="predicted"/>
<dbReference type="Gene3D" id="3.40.50.2300">
    <property type="match status" value="1"/>
</dbReference>
<dbReference type="InterPro" id="IPR001867">
    <property type="entry name" value="OmpR/PhoB-type_DNA-bd"/>
</dbReference>